<keyword evidence="1" id="KW-1133">Transmembrane helix</keyword>
<dbReference type="InterPro" id="IPR009937">
    <property type="entry name" value="Phage_holin_3_6"/>
</dbReference>
<feature type="transmembrane region" description="Helical" evidence="1">
    <location>
        <begin position="72"/>
        <end position="92"/>
    </location>
</feature>
<keyword evidence="1" id="KW-0812">Transmembrane</keyword>
<evidence type="ECO:0000313" key="3">
    <source>
        <dbReference type="Proteomes" id="UP000627446"/>
    </source>
</evidence>
<reference evidence="2" key="1">
    <citation type="submission" date="2020-08" db="EMBL/GenBank/DDBJ databases">
        <title>Novel species isolated from subtropical streams in China.</title>
        <authorList>
            <person name="Lu H."/>
        </authorList>
    </citation>
    <scope>NUCLEOTIDE SEQUENCE</scope>
    <source>
        <strain evidence="2">LX22W</strain>
    </source>
</reference>
<dbReference type="Pfam" id="PF07332">
    <property type="entry name" value="Phage_holin_3_6"/>
    <property type="match status" value="1"/>
</dbReference>
<organism evidence="2 3">
    <name type="scientific">Undibacterium nitidum</name>
    <dbReference type="NCBI Taxonomy" id="2762298"/>
    <lineage>
        <taxon>Bacteria</taxon>
        <taxon>Pseudomonadati</taxon>
        <taxon>Pseudomonadota</taxon>
        <taxon>Betaproteobacteria</taxon>
        <taxon>Burkholderiales</taxon>
        <taxon>Oxalobacteraceae</taxon>
        <taxon>Undibacterium</taxon>
    </lineage>
</organism>
<accession>A0A923HLR7</accession>
<gene>
    <name evidence="2" type="ORF">H8K36_08295</name>
</gene>
<sequence>MTISDSLARFSASVLETVQTRLELFSVETEARLQAYIRYLLCSLIAILFASVGLMLLLLLVIAYYWDTHRLLAIGCMAGAFLGLALCLFAWVKNSLAMQPKLFALSSAELARDVEQLRAAADRQG</sequence>
<feature type="transmembrane region" description="Helical" evidence="1">
    <location>
        <begin position="39"/>
        <end position="66"/>
    </location>
</feature>
<dbReference type="EMBL" id="JACOFZ010000002">
    <property type="protein sequence ID" value="MBC3881367.1"/>
    <property type="molecule type" value="Genomic_DNA"/>
</dbReference>
<dbReference type="AlphaFoldDB" id="A0A923HLR7"/>
<comment type="caution">
    <text evidence="2">The sequence shown here is derived from an EMBL/GenBank/DDBJ whole genome shotgun (WGS) entry which is preliminary data.</text>
</comment>
<keyword evidence="1" id="KW-0472">Membrane</keyword>
<keyword evidence="3" id="KW-1185">Reference proteome</keyword>
<protein>
    <submittedName>
        <fullName evidence="2">Phage holin family protein</fullName>
    </submittedName>
</protein>
<evidence type="ECO:0000313" key="2">
    <source>
        <dbReference type="EMBL" id="MBC3881367.1"/>
    </source>
</evidence>
<dbReference type="Proteomes" id="UP000627446">
    <property type="component" value="Unassembled WGS sequence"/>
</dbReference>
<proteinExistence type="predicted"/>
<dbReference type="RefSeq" id="WP_186916114.1">
    <property type="nucleotide sequence ID" value="NZ_JACOFZ010000002.1"/>
</dbReference>
<name>A0A923HLR7_9BURK</name>
<evidence type="ECO:0000256" key="1">
    <source>
        <dbReference type="SAM" id="Phobius"/>
    </source>
</evidence>